<keyword evidence="2" id="KW-0812">Transmembrane</keyword>
<keyword evidence="7" id="KW-1185">Reference proteome</keyword>
<keyword evidence="3" id="KW-1133">Transmembrane helix</keyword>
<evidence type="ECO:0000256" key="1">
    <source>
        <dbReference type="ARBA" id="ARBA00004141"/>
    </source>
</evidence>
<protein>
    <recommendedName>
        <fullName evidence="8">DUF697 domain-containing protein</fullName>
    </recommendedName>
</protein>
<accession>A0A1Z4LQ69</accession>
<dbReference type="Proteomes" id="UP000218418">
    <property type="component" value="Chromosome"/>
</dbReference>
<dbReference type="InterPro" id="IPR021147">
    <property type="entry name" value="DUF697"/>
</dbReference>
<dbReference type="Pfam" id="PF05128">
    <property type="entry name" value="DUF697"/>
    <property type="match status" value="1"/>
</dbReference>
<dbReference type="AlphaFoldDB" id="A0A1Z4LQ69"/>
<dbReference type="GO" id="GO:0016020">
    <property type="term" value="C:membrane"/>
    <property type="evidence" value="ECO:0007669"/>
    <property type="project" value="UniProtKB-SubCell"/>
</dbReference>
<evidence type="ECO:0000256" key="3">
    <source>
        <dbReference type="ARBA" id="ARBA00022989"/>
    </source>
</evidence>
<keyword evidence="4" id="KW-0472">Membrane</keyword>
<feature type="coiled-coil region" evidence="5">
    <location>
        <begin position="70"/>
        <end position="114"/>
    </location>
</feature>
<name>A0A1Z4LQ69_9CYAN</name>
<dbReference type="EMBL" id="AP018227">
    <property type="protein sequence ID" value="BAY83402.1"/>
    <property type="molecule type" value="Genomic_DNA"/>
</dbReference>
<evidence type="ECO:0000256" key="5">
    <source>
        <dbReference type="SAM" id="Coils"/>
    </source>
</evidence>
<keyword evidence="5" id="KW-0175">Coiled coil</keyword>
<reference evidence="6 7" key="1">
    <citation type="submission" date="2017-06" db="EMBL/GenBank/DDBJ databases">
        <title>Genome sequencing of cyanobaciteial culture collection at National Institute for Environmental Studies (NIES).</title>
        <authorList>
            <person name="Hirose Y."/>
            <person name="Shimura Y."/>
            <person name="Fujisawa T."/>
            <person name="Nakamura Y."/>
            <person name="Kawachi M."/>
        </authorList>
    </citation>
    <scope>NUCLEOTIDE SEQUENCE [LARGE SCALE GENOMIC DNA]</scope>
    <source>
        <strain evidence="6 7">NIES-267</strain>
    </source>
</reference>
<evidence type="ECO:0000313" key="6">
    <source>
        <dbReference type="EMBL" id="BAY83402.1"/>
    </source>
</evidence>
<proteinExistence type="predicted"/>
<dbReference type="InterPro" id="IPR027417">
    <property type="entry name" value="P-loop_NTPase"/>
</dbReference>
<evidence type="ECO:0000313" key="7">
    <source>
        <dbReference type="Proteomes" id="UP000218418"/>
    </source>
</evidence>
<comment type="subcellular location">
    <subcellularLocation>
        <location evidence="1">Membrane</location>
        <topology evidence="1">Multi-pass membrane protein</topology>
    </subcellularLocation>
</comment>
<sequence length="483" mass="53241">MGWKLKRPILVGGVGLSFSLWMLESWHDKVMQFGEFSLLSLLAVGGGLWLIKQNLPKRTEDKLDEMAIDRATVENTIAQSEIAINKLVEEAGNCEEAVEKAALLQSQIPQLQSELDRESIKLTVTGGKSVGKTTLVEVLQNQNLKSVEFQETSPLFIQGNSDTEAIDEAVKSDFVLFLTNGDLTDTEYQSLEQLKVQNQRLMLVYNKQDQCLPDERASVLLSLKQRIAGNVAAIAACPQPIKVRKHLEDNSVQEWMEQPAPDIQDLNQKLDEVLVQRQQLVLATTMRKAKLLKTETRSVLNGVRKLRATPVIEQYQWISAAAAFANPVPALDILATAAINAQMVMDLGGVYQQKFSLEQAKTVAGEMGSLMLKLGLVELSTKTISTVLKSNAITFVAGGVVQGVSAAYLTRIAGLALVEYFEQQEIAANSGNEFNLEKFGQSLQQVFAQNQQVVFLQNFVQQGVKRLLPEAENEVVAIENAAV</sequence>
<evidence type="ECO:0000256" key="2">
    <source>
        <dbReference type="ARBA" id="ARBA00022692"/>
    </source>
</evidence>
<gene>
    <name evidence="6" type="ORF">NIES267_28910</name>
</gene>
<evidence type="ECO:0008006" key="8">
    <source>
        <dbReference type="Google" id="ProtNLM"/>
    </source>
</evidence>
<organism evidence="6 7">
    <name type="scientific">Calothrix parasitica NIES-267</name>
    <dbReference type="NCBI Taxonomy" id="1973488"/>
    <lineage>
        <taxon>Bacteria</taxon>
        <taxon>Bacillati</taxon>
        <taxon>Cyanobacteriota</taxon>
        <taxon>Cyanophyceae</taxon>
        <taxon>Nostocales</taxon>
        <taxon>Calotrichaceae</taxon>
        <taxon>Calothrix</taxon>
    </lineage>
</organism>
<evidence type="ECO:0000256" key="4">
    <source>
        <dbReference type="ARBA" id="ARBA00023136"/>
    </source>
</evidence>
<dbReference type="Gene3D" id="3.40.50.300">
    <property type="entry name" value="P-loop containing nucleotide triphosphate hydrolases"/>
    <property type="match status" value="1"/>
</dbReference>
<dbReference type="SUPFAM" id="SSF52540">
    <property type="entry name" value="P-loop containing nucleoside triphosphate hydrolases"/>
    <property type="match status" value="1"/>
</dbReference>
<dbReference type="OrthoDB" id="467934at2"/>